<organism evidence="1 2">
    <name type="scientific">Spirosoma validum</name>
    <dbReference type="NCBI Taxonomy" id="2771355"/>
    <lineage>
        <taxon>Bacteria</taxon>
        <taxon>Pseudomonadati</taxon>
        <taxon>Bacteroidota</taxon>
        <taxon>Cytophagia</taxon>
        <taxon>Cytophagales</taxon>
        <taxon>Cytophagaceae</taxon>
        <taxon>Spirosoma</taxon>
    </lineage>
</organism>
<dbReference type="RefSeq" id="WP_191042802.1">
    <property type="nucleotide sequence ID" value="NZ_JACXAA010000018.1"/>
</dbReference>
<name>A0A927GGY4_9BACT</name>
<sequence>MKAKAGLPTFQWHEQSGSFDECVALKHHLTASWVGSNADQRTELAKWIVADWGGVRANRSLTLESHLSRVLSENSTWPLQGLASYSKILTAVSCTQYAIYDARVAACLNAVQLIADTQKPVYFPYVPSRNKLIQAFTNQYPRKKLVGDHGWTEIEKDNTYRLYLEVLHHLKRHFADSEVYHFEMTLFSLAPLICSRFMDQHA</sequence>
<reference evidence="1" key="1">
    <citation type="submission" date="2020-09" db="EMBL/GenBank/DDBJ databases">
        <authorList>
            <person name="Kim M.K."/>
        </authorList>
    </citation>
    <scope>NUCLEOTIDE SEQUENCE</scope>
    <source>
        <strain evidence="1">BT704</strain>
    </source>
</reference>
<dbReference type="AlphaFoldDB" id="A0A927GGY4"/>
<proteinExistence type="predicted"/>
<gene>
    <name evidence="1" type="ORF">IC230_30155</name>
</gene>
<protein>
    <submittedName>
        <fullName evidence="1">Uncharacterized protein</fullName>
    </submittedName>
</protein>
<comment type="caution">
    <text evidence="1">The sequence shown here is derived from an EMBL/GenBank/DDBJ whole genome shotgun (WGS) entry which is preliminary data.</text>
</comment>
<keyword evidence="2" id="KW-1185">Reference proteome</keyword>
<dbReference type="Proteomes" id="UP000653797">
    <property type="component" value="Unassembled WGS sequence"/>
</dbReference>
<evidence type="ECO:0000313" key="1">
    <source>
        <dbReference type="EMBL" id="MBD2757178.1"/>
    </source>
</evidence>
<evidence type="ECO:0000313" key="2">
    <source>
        <dbReference type="Proteomes" id="UP000653797"/>
    </source>
</evidence>
<dbReference type="EMBL" id="JACXAA010000018">
    <property type="protein sequence ID" value="MBD2757178.1"/>
    <property type="molecule type" value="Genomic_DNA"/>
</dbReference>
<accession>A0A927GGY4</accession>